<reference evidence="2 3" key="1">
    <citation type="journal article" date="2016" name="Nat. Commun.">
        <title>Thousands of microbial genomes shed light on interconnected biogeochemical processes in an aquifer system.</title>
        <authorList>
            <person name="Anantharaman K."/>
            <person name="Brown C.T."/>
            <person name="Hug L.A."/>
            <person name="Sharon I."/>
            <person name="Castelle C.J."/>
            <person name="Probst A.J."/>
            <person name="Thomas B.C."/>
            <person name="Singh A."/>
            <person name="Wilkins M.J."/>
            <person name="Karaoz U."/>
            <person name="Brodie E.L."/>
            <person name="Williams K.H."/>
            <person name="Hubbard S.S."/>
            <person name="Banfield J.F."/>
        </authorList>
    </citation>
    <scope>NUCLEOTIDE SEQUENCE [LARGE SCALE GENOMIC DNA]</scope>
</reference>
<name>A0A1F5JBW9_9BACT</name>
<dbReference type="InterPro" id="IPR001296">
    <property type="entry name" value="Glyco_trans_1"/>
</dbReference>
<gene>
    <name evidence="2" type="ORF">A3C26_00095</name>
</gene>
<dbReference type="GO" id="GO:0016757">
    <property type="term" value="F:glycosyltransferase activity"/>
    <property type="evidence" value="ECO:0007669"/>
    <property type="project" value="InterPro"/>
</dbReference>
<dbReference type="EMBL" id="MFCX01000016">
    <property type="protein sequence ID" value="OGE26103.1"/>
    <property type="molecule type" value="Genomic_DNA"/>
</dbReference>
<organism evidence="2 3">
    <name type="scientific">Candidatus Daviesbacteria bacterium RIFCSPHIGHO2_02_FULL_39_12</name>
    <dbReference type="NCBI Taxonomy" id="1797770"/>
    <lineage>
        <taxon>Bacteria</taxon>
        <taxon>Candidatus Daviesiibacteriota</taxon>
    </lineage>
</organism>
<comment type="caution">
    <text evidence="2">The sequence shown here is derived from an EMBL/GenBank/DDBJ whole genome shotgun (WGS) entry which is preliminary data.</text>
</comment>
<dbReference type="AlphaFoldDB" id="A0A1F5JBW9"/>
<dbReference type="Gene3D" id="3.40.50.2000">
    <property type="entry name" value="Glycogen Phosphorylase B"/>
    <property type="match status" value="1"/>
</dbReference>
<dbReference type="Proteomes" id="UP000177042">
    <property type="component" value="Unassembled WGS sequence"/>
</dbReference>
<proteinExistence type="predicted"/>
<dbReference type="SUPFAM" id="SSF53756">
    <property type="entry name" value="UDP-Glycosyltransferase/glycogen phosphorylase"/>
    <property type="match status" value="1"/>
</dbReference>
<dbReference type="PANTHER" id="PTHR45947">
    <property type="entry name" value="SULFOQUINOVOSYL TRANSFERASE SQD2"/>
    <property type="match status" value="1"/>
</dbReference>
<evidence type="ECO:0000313" key="3">
    <source>
        <dbReference type="Proteomes" id="UP000177042"/>
    </source>
</evidence>
<sequence>MKVALVHDFLVEYGGGERVLEALHEIFPDAPIYTAYFRLSGFGPHQSRIKQWNIKTSWMQILPKVFLSPCRIFAAKIFEGFDLSDYDLIISSCNTYFAKAVKVKPTALHISYIHTPPRYLYGYTTSFNYKKNPLTRVSGELANHYLRILDFKTSQRPNILIANSKEVQARIQKFYRRDSVVIYPPVSTVIPSEATPKAGDKKYFLSVGRLVRGKGIDVIVKAFTKLNLPLKVVGSGPEIKSLKFKVQSAKLKNIEFLGQVADDQLAGLYANAKATIMASEDEDFGIVPVESQALGTPVIAPRAGGFLETMIDGKTGMLYGGPGMVSAESLIEAIQRFNSSNNFKAEDCIKNAEKFSKEQFKKEILQLIDKHFKK</sequence>
<dbReference type="InterPro" id="IPR050194">
    <property type="entry name" value="Glycosyltransferase_grp1"/>
</dbReference>
<protein>
    <recommendedName>
        <fullName evidence="1">Glycosyl transferase family 1 domain-containing protein</fullName>
    </recommendedName>
</protein>
<dbReference type="PANTHER" id="PTHR45947:SF3">
    <property type="entry name" value="SULFOQUINOVOSYL TRANSFERASE SQD2"/>
    <property type="match status" value="1"/>
</dbReference>
<evidence type="ECO:0000259" key="1">
    <source>
        <dbReference type="Pfam" id="PF00534"/>
    </source>
</evidence>
<feature type="domain" description="Glycosyl transferase family 1" evidence="1">
    <location>
        <begin position="194"/>
        <end position="354"/>
    </location>
</feature>
<accession>A0A1F5JBW9</accession>
<evidence type="ECO:0000313" key="2">
    <source>
        <dbReference type="EMBL" id="OGE26103.1"/>
    </source>
</evidence>
<dbReference type="Pfam" id="PF00534">
    <property type="entry name" value="Glycos_transf_1"/>
    <property type="match status" value="1"/>
</dbReference>